<keyword evidence="3" id="KW-0408">Iron</keyword>
<keyword evidence="2" id="KW-0479">Metal-binding</keyword>
<name>A0A660SLT5_UNCW3</name>
<evidence type="ECO:0000256" key="2">
    <source>
        <dbReference type="ARBA" id="ARBA00022723"/>
    </source>
</evidence>
<dbReference type="SUPFAM" id="SSF53067">
    <property type="entry name" value="Actin-like ATPase domain"/>
    <property type="match status" value="2"/>
</dbReference>
<dbReference type="CDD" id="cd24034">
    <property type="entry name" value="ASKHA_NBD_O66634-like_rpt1"/>
    <property type="match status" value="1"/>
</dbReference>
<organism evidence="7 8">
    <name type="scientific">candidate division WOR-3 bacterium</name>
    <dbReference type="NCBI Taxonomy" id="2052148"/>
    <lineage>
        <taxon>Bacteria</taxon>
        <taxon>Bacteria division WOR-3</taxon>
    </lineage>
</organism>
<dbReference type="InterPro" id="IPR018709">
    <property type="entry name" value="CoA_activase_DUF2229"/>
</dbReference>
<feature type="domain" description="ATPase BadF/BadG/BcrA/BcrD type" evidence="5">
    <location>
        <begin position="5"/>
        <end position="237"/>
    </location>
</feature>
<dbReference type="InterPro" id="IPR002731">
    <property type="entry name" value="ATPase_BadF"/>
</dbReference>
<dbReference type="GO" id="GO:0046872">
    <property type="term" value="F:metal ion binding"/>
    <property type="evidence" value="ECO:0007669"/>
    <property type="project" value="UniProtKB-KW"/>
</dbReference>
<evidence type="ECO:0000259" key="5">
    <source>
        <dbReference type="Pfam" id="PF01869"/>
    </source>
</evidence>
<dbReference type="CDD" id="cd24035">
    <property type="entry name" value="ASKHA_NBD_O66634-like_rpt2"/>
    <property type="match status" value="1"/>
</dbReference>
<reference evidence="7 8" key="1">
    <citation type="submission" date="2018-06" db="EMBL/GenBank/DDBJ databases">
        <title>Extensive metabolic versatility and redundancy in microbially diverse, dynamic hydrothermal sediments.</title>
        <authorList>
            <person name="Dombrowski N."/>
            <person name="Teske A."/>
            <person name="Baker B.J."/>
        </authorList>
    </citation>
    <scope>NUCLEOTIDE SEQUENCE [LARGE SCALE GENOMIC DNA]</scope>
    <source>
        <strain evidence="7">B36_G15</strain>
    </source>
</reference>
<feature type="domain" description="DUF2229" evidence="6">
    <location>
        <begin position="625"/>
        <end position="840"/>
    </location>
</feature>
<dbReference type="Pfam" id="PF09989">
    <property type="entry name" value="DUF2229"/>
    <property type="match status" value="1"/>
</dbReference>
<evidence type="ECO:0000313" key="8">
    <source>
        <dbReference type="Proteomes" id="UP000268469"/>
    </source>
</evidence>
<gene>
    <name evidence="7" type="ORF">DRP53_01460</name>
</gene>
<evidence type="ECO:0000256" key="1">
    <source>
        <dbReference type="ARBA" id="ARBA00001966"/>
    </source>
</evidence>
<comment type="caution">
    <text evidence="7">The sequence shown here is derived from an EMBL/GenBank/DDBJ whole genome shotgun (WGS) entry which is preliminary data.</text>
</comment>
<dbReference type="GO" id="GO:0051536">
    <property type="term" value="F:iron-sulfur cluster binding"/>
    <property type="evidence" value="ECO:0007669"/>
    <property type="project" value="UniProtKB-KW"/>
</dbReference>
<dbReference type="NCBIfam" id="TIGR00241">
    <property type="entry name" value="CoA_E_activ"/>
    <property type="match status" value="2"/>
</dbReference>
<evidence type="ECO:0000259" key="6">
    <source>
        <dbReference type="Pfam" id="PF09989"/>
    </source>
</evidence>
<sequence length="1336" mass="149607">MRLLGVDIGSVAIKFAYFEDGELAEVGYQPHRGGPTSILKNWLVRFQPDFLALTGSGGNQKMGYYINEIIATGYGVSRLYPGMRSIIEIGGEDSKLIILNDKGDITDFAINTICAAGSGIFLEQQAHRLDLRVEELGQIALTAENPARIAGRCSVFAKSDMIHLQQIGIPKEEIVAGLCFALARNFKSLIVQGRKIIPPVAFVGGVAANQGMVRALSDTFGIEELIVPDYHAVIGAIGVGRYALDHGLLRPPGEIEPKVSIISLPPLNGRGPRPRLRIRKKKLGKYRYLGIDVGSVSTNLALIDEYNNLIDRIYLPTAGNPIQAVRIGLKKMRERLGTIPIDGVGVTGSGRYLIGSFVGADLIKNEITAHARGALAFDPAVDTIFEIGGQDSKFIALDKGKVIDFAMNKICAAGTGSFLEEQAEILGVRIEEFGKYALQSKSPPDLGDRCTVFMASEVIHHQALGVKRNDLLAGLAYSIARNYLNRVVVDKRIGERIFLQGGVALNPSVVAAFEAVLKKEVRVPPNCDVIGAIGVAILVREAGVRRSKFRGFEVIDLPYQSRTFECSGCTNHCQISEVAMEGERFYYGGRCERYEKRRREISLPNLFKEREERIQALISKAGFKTIGIPNALGMIELLPFWIPFFQELGFKIELSGRTNRSLINRGLELAGADTCFPLKVAFGHIHQLATTNPDFIFIPSIITFPKGHPDFERSFFCPYSQTLPYTARINLKGIIPEEKIIAPEIYLERGEEGVIAGFKPYLKQLGIKVSRLRRAFRKAWQTYKGFKDWMVARGSEVLSNYDGPVMVIVSRPYNGYDLEVNLNLPQKFLELGVLPIPIDFLPLPVDHLGDDWRNMYWYYGQKLLAAAQVITQNENYYGVYLSNFACGPDSFLIRYFQELMGEKVHLILELDEHSGDAGMTTRCEAFLDSIKGSSRRGRWRRLGEPKPIKRGPIIYIPRMCDHALILAAALQNCGVEARVMEESDEESLELARPYTSGKECLPAQVTIGDMIKTTRRKDFDPKRAAFFMASGTGPCRFGQYYKLHRIVLDHLGYREIPIYSPNQGRSLYDDLKGLGRKFIKICWEGLIGVDILTALRMRIVPYEKKKGSADRIYQEYLTKIIQRVKRGGGIHDLIQAAGAAFDHIERIDREVPRVGVVGEIFVRSHPFSNQRLISRLEAEGVEVRLPPIGEWFFYLNFTRKRTCRSNREYRRFFETLLLDKAMGLIAHRLYRLAGLPPEPTTETILRLAEPYLHDTFEGEAILSVGKAIDFLEEGCDGIINVMPFTCMPGNIVSILLKGVKEKYQRPILSIAYDGLHHPTDRIRFQAFVSKIKEKRS</sequence>
<dbReference type="PANTHER" id="PTHR32329:SF7">
    <property type="entry name" value="ACTIVATOR OF 2-HYDROXYACYL-COA-HYDRATASE"/>
    <property type="match status" value="1"/>
</dbReference>
<protein>
    <submittedName>
        <fullName evidence="7">CoA activase</fullName>
    </submittedName>
</protein>
<dbReference type="Proteomes" id="UP000268469">
    <property type="component" value="Unassembled WGS sequence"/>
</dbReference>
<evidence type="ECO:0000256" key="3">
    <source>
        <dbReference type="ARBA" id="ARBA00023004"/>
    </source>
</evidence>
<keyword evidence="4" id="KW-0411">Iron-sulfur</keyword>
<dbReference type="PANTHER" id="PTHR32329">
    <property type="entry name" value="BIFUNCTIONAL PROTEIN [INCLUDES 2-HYDROXYACYL-COA DEHYDRATASE (N-TER) AND ITS ACTIVATOR DOMAIN (C_TERM)-RELATED"/>
    <property type="match status" value="1"/>
</dbReference>
<dbReference type="EMBL" id="QNBE01000008">
    <property type="protein sequence ID" value="RKX71472.1"/>
    <property type="molecule type" value="Genomic_DNA"/>
</dbReference>
<dbReference type="InterPro" id="IPR043129">
    <property type="entry name" value="ATPase_NBD"/>
</dbReference>
<feature type="domain" description="ATPase BadF/BadG/BcrA/BcrD type" evidence="5">
    <location>
        <begin position="289"/>
        <end position="538"/>
    </location>
</feature>
<dbReference type="Gene3D" id="3.30.420.40">
    <property type="match status" value="4"/>
</dbReference>
<accession>A0A660SLT5</accession>
<evidence type="ECO:0000313" key="7">
    <source>
        <dbReference type="EMBL" id="RKX71472.1"/>
    </source>
</evidence>
<dbReference type="Pfam" id="PF01869">
    <property type="entry name" value="BcrAD_BadFG"/>
    <property type="match status" value="2"/>
</dbReference>
<evidence type="ECO:0000256" key="4">
    <source>
        <dbReference type="ARBA" id="ARBA00023014"/>
    </source>
</evidence>
<dbReference type="InterPro" id="IPR051805">
    <property type="entry name" value="Dehydratase_Activator_Redct"/>
</dbReference>
<proteinExistence type="predicted"/>
<comment type="cofactor">
    <cofactor evidence="1">
        <name>[4Fe-4S] cluster</name>
        <dbReference type="ChEBI" id="CHEBI:49883"/>
    </cofactor>
</comment>
<dbReference type="InterPro" id="IPR008275">
    <property type="entry name" value="CoA_E_activase_dom"/>
</dbReference>